<dbReference type="GeneID" id="39861544"/>
<organism evidence="2 3">
    <name type="scientific">Natrinema thermotolerans</name>
    <dbReference type="NCBI Taxonomy" id="121872"/>
    <lineage>
        <taxon>Archaea</taxon>
        <taxon>Methanobacteriati</taxon>
        <taxon>Methanobacteriota</taxon>
        <taxon>Stenosarchaea group</taxon>
        <taxon>Halobacteria</taxon>
        <taxon>Halobacteriales</taxon>
        <taxon>Natrialbaceae</taxon>
        <taxon>Natrinema</taxon>
    </lineage>
</organism>
<keyword evidence="1" id="KW-1133">Transmembrane helix</keyword>
<dbReference type="AlphaFoldDB" id="A0AAF0T7K9"/>
<gene>
    <name evidence="2" type="ORF">NP511_07930</name>
</gene>
<evidence type="ECO:0000313" key="3">
    <source>
        <dbReference type="Proteomes" id="UP001224926"/>
    </source>
</evidence>
<evidence type="ECO:0000313" key="2">
    <source>
        <dbReference type="EMBL" id="WMT09559.1"/>
    </source>
</evidence>
<dbReference type="EMBL" id="CP101873">
    <property type="protein sequence ID" value="WMT09559.1"/>
    <property type="molecule type" value="Genomic_DNA"/>
</dbReference>
<dbReference type="RefSeq" id="WP_136396870.1">
    <property type="nucleotide sequence ID" value="NZ_CP101873.1"/>
</dbReference>
<proteinExistence type="predicted"/>
<name>A0AAF0T7K9_9EURY</name>
<dbReference type="Proteomes" id="UP001224926">
    <property type="component" value="Chromosome"/>
</dbReference>
<keyword evidence="1" id="KW-0472">Membrane</keyword>
<keyword evidence="1" id="KW-0812">Transmembrane</keyword>
<sequence>MAETYSRKLSVGIGLMIAGVIALTVGADVAPDPEISTALAIGGGLLITLVGVWSFRLAERRNDYDERYLKIGLRGTAVSLWVFFWAVAVWTTLERSTDLTTPVLEPLTWLMIVPFLVLPSTIWYYGRVM</sequence>
<keyword evidence="3" id="KW-1185">Reference proteome</keyword>
<protein>
    <submittedName>
        <fullName evidence="2">Uncharacterized protein</fullName>
    </submittedName>
</protein>
<feature type="transmembrane region" description="Helical" evidence="1">
    <location>
        <begin position="107"/>
        <end position="126"/>
    </location>
</feature>
<feature type="transmembrane region" description="Helical" evidence="1">
    <location>
        <begin position="67"/>
        <end position="87"/>
    </location>
</feature>
<feature type="transmembrane region" description="Helical" evidence="1">
    <location>
        <begin position="35"/>
        <end position="55"/>
    </location>
</feature>
<accession>A0AAF0T7K9</accession>
<evidence type="ECO:0000256" key="1">
    <source>
        <dbReference type="SAM" id="Phobius"/>
    </source>
</evidence>
<reference evidence="2 3" key="1">
    <citation type="submission" date="2022-07" db="EMBL/GenBank/DDBJ databases">
        <title>Two temperate virus in Haloterrigena jeotgali A29.</title>
        <authorList>
            <person name="Deng X."/>
        </authorList>
    </citation>
    <scope>NUCLEOTIDE SEQUENCE [LARGE SCALE GENOMIC DNA]</scope>
    <source>
        <strain evidence="2 3">A29</strain>
    </source>
</reference>
<feature type="transmembrane region" description="Helical" evidence="1">
    <location>
        <begin position="9"/>
        <end position="29"/>
    </location>
</feature>